<keyword evidence="4" id="KW-1185">Reference proteome</keyword>
<feature type="transmembrane region" description="Helical" evidence="2">
    <location>
        <begin position="17"/>
        <end position="43"/>
    </location>
</feature>
<evidence type="ECO:0000313" key="4">
    <source>
        <dbReference type="Proteomes" id="UP000480178"/>
    </source>
</evidence>
<keyword evidence="2" id="KW-0472">Membrane</keyword>
<organism evidence="3 4">
    <name type="scientific">Rhodocytophaga rosea</name>
    <dbReference type="NCBI Taxonomy" id="2704465"/>
    <lineage>
        <taxon>Bacteria</taxon>
        <taxon>Pseudomonadati</taxon>
        <taxon>Bacteroidota</taxon>
        <taxon>Cytophagia</taxon>
        <taxon>Cytophagales</taxon>
        <taxon>Rhodocytophagaceae</taxon>
        <taxon>Rhodocytophaga</taxon>
    </lineage>
</organism>
<evidence type="ECO:0000256" key="2">
    <source>
        <dbReference type="SAM" id="Phobius"/>
    </source>
</evidence>
<keyword evidence="2" id="KW-1133">Transmembrane helix</keyword>
<dbReference type="RefSeq" id="WP_162444292.1">
    <property type="nucleotide sequence ID" value="NZ_CP048222.1"/>
</dbReference>
<evidence type="ECO:0000313" key="3">
    <source>
        <dbReference type="EMBL" id="QHT68278.1"/>
    </source>
</evidence>
<gene>
    <name evidence="3" type="ORF">GXP67_17335</name>
</gene>
<sequence>MPHQAFPKPTDSLAKKIWYVFFILLYPVLVTFSLLFTSILLLFSGLSKLLFKLIQLFSAKPTSVKNEEKVDPTLPSTSAHS</sequence>
<dbReference type="Proteomes" id="UP000480178">
    <property type="component" value="Chromosome"/>
</dbReference>
<evidence type="ECO:0000256" key="1">
    <source>
        <dbReference type="SAM" id="MobiDB-lite"/>
    </source>
</evidence>
<name>A0A6C0GJR7_9BACT</name>
<protein>
    <submittedName>
        <fullName evidence="3">Uncharacterized protein</fullName>
    </submittedName>
</protein>
<dbReference type="KEGG" id="rhoz:GXP67_17335"/>
<accession>A0A6C0GJR7</accession>
<proteinExistence type="predicted"/>
<keyword evidence="2" id="KW-0812">Transmembrane</keyword>
<dbReference type="AlphaFoldDB" id="A0A6C0GJR7"/>
<feature type="region of interest" description="Disordered" evidence="1">
    <location>
        <begin position="62"/>
        <end position="81"/>
    </location>
</feature>
<reference evidence="3 4" key="1">
    <citation type="submission" date="2020-01" db="EMBL/GenBank/DDBJ databases">
        <authorList>
            <person name="Kim M.K."/>
        </authorList>
    </citation>
    <scope>NUCLEOTIDE SEQUENCE [LARGE SCALE GENOMIC DNA]</scope>
    <source>
        <strain evidence="3 4">172606-1</strain>
    </source>
</reference>
<dbReference type="EMBL" id="CP048222">
    <property type="protein sequence ID" value="QHT68278.1"/>
    <property type="molecule type" value="Genomic_DNA"/>
</dbReference>